<dbReference type="Proteomes" id="UP000215563">
    <property type="component" value="Unassembled WGS sequence"/>
</dbReference>
<protein>
    <recommendedName>
        <fullName evidence="3">Carbohydrate kinase PfkB domain-containing protein</fullName>
    </recommendedName>
</protein>
<evidence type="ECO:0000313" key="4">
    <source>
        <dbReference type="EMBL" id="OXM55261.1"/>
    </source>
</evidence>
<evidence type="ECO:0000256" key="1">
    <source>
        <dbReference type="ARBA" id="ARBA00022679"/>
    </source>
</evidence>
<evidence type="ECO:0000259" key="3">
    <source>
        <dbReference type="Pfam" id="PF00294"/>
    </source>
</evidence>
<dbReference type="GO" id="GO:0005829">
    <property type="term" value="C:cytosol"/>
    <property type="evidence" value="ECO:0007669"/>
    <property type="project" value="TreeGrafter"/>
</dbReference>
<dbReference type="OrthoDB" id="4554146at2"/>
<dbReference type="EMBL" id="NMQU01000005">
    <property type="protein sequence ID" value="OXM55261.1"/>
    <property type="molecule type" value="Genomic_DNA"/>
</dbReference>
<reference evidence="4 5" key="1">
    <citation type="submission" date="2017-07" db="EMBL/GenBank/DDBJ databases">
        <title>Amycolatopsis alba DSM 44262 Genome sequencing and assembly.</title>
        <authorList>
            <person name="Kaur N."/>
            <person name="Mayilraj S."/>
        </authorList>
    </citation>
    <scope>NUCLEOTIDE SEQUENCE [LARGE SCALE GENOMIC DNA]</scope>
    <source>
        <strain evidence="4 5">DSM 44262</strain>
    </source>
</reference>
<name>A0A229S935_AMYAL</name>
<dbReference type="Pfam" id="PF00294">
    <property type="entry name" value="PfkB"/>
    <property type="match status" value="1"/>
</dbReference>
<dbReference type="GO" id="GO:0006796">
    <property type="term" value="P:phosphate-containing compound metabolic process"/>
    <property type="evidence" value="ECO:0007669"/>
    <property type="project" value="UniProtKB-ARBA"/>
</dbReference>
<keyword evidence="5" id="KW-1185">Reference proteome</keyword>
<dbReference type="RefSeq" id="WP_020630229.1">
    <property type="nucleotide sequence ID" value="NZ_KB913032.1"/>
</dbReference>
<evidence type="ECO:0000256" key="2">
    <source>
        <dbReference type="ARBA" id="ARBA00022777"/>
    </source>
</evidence>
<dbReference type="PRINTS" id="PR00990">
    <property type="entry name" value="RIBOKINASE"/>
</dbReference>
<keyword evidence="2" id="KW-0418">Kinase</keyword>
<dbReference type="PANTHER" id="PTHR10584:SF166">
    <property type="entry name" value="RIBOKINASE"/>
    <property type="match status" value="1"/>
</dbReference>
<accession>A0A229S935</accession>
<dbReference type="InterPro" id="IPR002139">
    <property type="entry name" value="Ribo/fructo_kinase"/>
</dbReference>
<comment type="caution">
    <text evidence="4">The sequence shown here is derived from an EMBL/GenBank/DDBJ whole genome shotgun (WGS) entry which is preliminary data.</text>
</comment>
<organism evidence="4 5">
    <name type="scientific">Amycolatopsis alba DSM 44262</name>
    <dbReference type="NCBI Taxonomy" id="1125972"/>
    <lineage>
        <taxon>Bacteria</taxon>
        <taxon>Bacillati</taxon>
        <taxon>Actinomycetota</taxon>
        <taxon>Actinomycetes</taxon>
        <taxon>Pseudonocardiales</taxon>
        <taxon>Pseudonocardiaceae</taxon>
        <taxon>Amycolatopsis</taxon>
    </lineage>
</organism>
<gene>
    <name evidence="4" type="ORF">CFP75_01115</name>
</gene>
<dbReference type="InterPro" id="IPR029056">
    <property type="entry name" value="Ribokinase-like"/>
</dbReference>
<sequence>MSGPIPSADAVRTALTRLRTRTGLSATRLRSTEVGVRALLELPLVKQATSDDGLEPEAADAVIRRLAGQLPLSELAIVDAALSLGLLAERLPGCQEIASLYAADVGDRRERLVDLWERIHEWLGAAPPDTSLTVRGLRTTQEAGAIEKLAELCVRESWPEPVPAGPGRSRDGGDGTTLTVIGSAVLDQIYVADHLPESGASAELETYETHPGGKGLIHAVASARMGMRVRLVTAIGDDPPGRELTGYMDREGLGTDLVKVTPDAMSPVAAVLMTPSGRGRYLSWMNHKLVRLVPTDFHTARLRSALESSDAVVITFEQPLDTTRAALRTVSELANEPLVVVRPSPPVKDPKALYGHFKDIDFLIGTRWELQKLIPGSPGELSTEELAAGLRDLGVRGVCVTEEFGCIVRSERVDLDIARFPARLRDTPGAREAFSAALIHRILAKKGTFDHADLEWATAAMSASQSFGGVADSMPDVHRVERVVKARVERDRTTPKR</sequence>
<feature type="domain" description="Carbohydrate kinase PfkB" evidence="3">
    <location>
        <begin position="178"/>
        <end position="465"/>
    </location>
</feature>
<dbReference type="PANTHER" id="PTHR10584">
    <property type="entry name" value="SUGAR KINASE"/>
    <property type="match status" value="1"/>
</dbReference>
<dbReference type="InterPro" id="IPR011611">
    <property type="entry name" value="PfkB_dom"/>
</dbReference>
<dbReference type="GO" id="GO:0016301">
    <property type="term" value="F:kinase activity"/>
    <property type="evidence" value="ECO:0007669"/>
    <property type="project" value="UniProtKB-KW"/>
</dbReference>
<evidence type="ECO:0000313" key="5">
    <source>
        <dbReference type="Proteomes" id="UP000215563"/>
    </source>
</evidence>
<keyword evidence="1" id="KW-0808">Transferase</keyword>
<dbReference type="Gene3D" id="3.40.1190.20">
    <property type="match status" value="1"/>
</dbReference>
<dbReference type="SUPFAM" id="SSF53613">
    <property type="entry name" value="Ribokinase-like"/>
    <property type="match status" value="1"/>
</dbReference>
<dbReference type="AlphaFoldDB" id="A0A229S935"/>
<proteinExistence type="predicted"/>